<accession>A0A8S4Q8R5</accession>
<gene>
    <name evidence="7" type="ORF">OFUS_LOCUS26522</name>
</gene>
<dbReference type="SUPFAM" id="SSF103473">
    <property type="entry name" value="MFS general substrate transporter"/>
    <property type="match status" value="1"/>
</dbReference>
<proteinExistence type="inferred from homology"/>
<evidence type="ECO:0000256" key="4">
    <source>
        <dbReference type="ARBA" id="ARBA00022989"/>
    </source>
</evidence>
<dbReference type="InterPro" id="IPR051951">
    <property type="entry name" value="UNC-93_regulatory"/>
</dbReference>
<evidence type="ECO:0000256" key="1">
    <source>
        <dbReference type="ARBA" id="ARBA00004141"/>
    </source>
</evidence>
<feature type="transmembrane region" description="Helical" evidence="6">
    <location>
        <begin position="74"/>
        <end position="94"/>
    </location>
</feature>
<dbReference type="Pfam" id="PF05978">
    <property type="entry name" value="UNC-93"/>
    <property type="match status" value="1"/>
</dbReference>
<organism evidence="7 8">
    <name type="scientific">Owenia fusiformis</name>
    <name type="common">Polychaete worm</name>
    <dbReference type="NCBI Taxonomy" id="6347"/>
    <lineage>
        <taxon>Eukaryota</taxon>
        <taxon>Metazoa</taxon>
        <taxon>Spiralia</taxon>
        <taxon>Lophotrochozoa</taxon>
        <taxon>Annelida</taxon>
        <taxon>Polychaeta</taxon>
        <taxon>Sedentaria</taxon>
        <taxon>Canalipalpata</taxon>
        <taxon>Sabellida</taxon>
        <taxon>Oweniida</taxon>
        <taxon>Oweniidae</taxon>
        <taxon>Owenia</taxon>
    </lineage>
</organism>
<dbReference type="InterPro" id="IPR036259">
    <property type="entry name" value="MFS_trans_sf"/>
</dbReference>
<dbReference type="PANTHER" id="PTHR19444">
    <property type="entry name" value="UNC-93 RELATED"/>
    <property type="match status" value="1"/>
</dbReference>
<evidence type="ECO:0000313" key="7">
    <source>
        <dbReference type="EMBL" id="CAH1802882.1"/>
    </source>
</evidence>
<evidence type="ECO:0000256" key="5">
    <source>
        <dbReference type="ARBA" id="ARBA00023136"/>
    </source>
</evidence>
<evidence type="ECO:0000256" key="2">
    <source>
        <dbReference type="ARBA" id="ARBA00009172"/>
    </source>
</evidence>
<comment type="caution">
    <text evidence="7">The sequence shown here is derived from an EMBL/GenBank/DDBJ whole genome shotgun (WGS) entry which is preliminary data.</text>
</comment>
<dbReference type="PANTHER" id="PTHR19444:SF13">
    <property type="entry name" value="PROTEIN UNC-93 HOMOLOG A"/>
    <property type="match status" value="1"/>
</dbReference>
<evidence type="ECO:0000256" key="6">
    <source>
        <dbReference type="SAM" id="Phobius"/>
    </source>
</evidence>
<reference evidence="7" key="1">
    <citation type="submission" date="2022-03" db="EMBL/GenBank/DDBJ databases">
        <authorList>
            <person name="Martin C."/>
        </authorList>
    </citation>
    <scope>NUCLEOTIDE SEQUENCE</scope>
</reference>
<sequence>MLWQSLERAAYLLYLIAIFNGACNACLQIGLNSTVGLLFMDKNEVAFGSLKVWQSMAITVTFIYSPFLCMDIKVYIMFGVLAVGAVCAIVLEVICRREQHSLYKAF</sequence>
<dbReference type="EMBL" id="CAIIXF020000151">
    <property type="protein sequence ID" value="CAH1802882.1"/>
    <property type="molecule type" value="Genomic_DNA"/>
</dbReference>
<feature type="transmembrane region" description="Helical" evidence="6">
    <location>
        <begin position="12"/>
        <end position="40"/>
    </location>
</feature>
<evidence type="ECO:0000313" key="8">
    <source>
        <dbReference type="Proteomes" id="UP000749559"/>
    </source>
</evidence>
<evidence type="ECO:0000256" key="3">
    <source>
        <dbReference type="ARBA" id="ARBA00022692"/>
    </source>
</evidence>
<keyword evidence="5 6" id="KW-0472">Membrane</keyword>
<dbReference type="OrthoDB" id="78663at2759"/>
<protein>
    <submittedName>
        <fullName evidence="7">Uncharacterized protein</fullName>
    </submittedName>
</protein>
<keyword evidence="4 6" id="KW-1133">Transmembrane helix</keyword>
<dbReference type="GO" id="GO:0016020">
    <property type="term" value="C:membrane"/>
    <property type="evidence" value="ECO:0007669"/>
    <property type="project" value="UniProtKB-SubCell"/>
</dbReference>
<dbReference type="Proteomes" id="UP000749559">
    <property type="component" value="Unassembled WGS sequence"/>
</dbReference>
<dbReference type="AlphaFoldDB" id="A0A8S4Q8R5"/>
<keyword evidence="8" id="KW-1185">Reference proteome</keyword>
<name>A0A8S4Q8R5_OWEFU</name>
<dbReference type="InterPro" id="IPR010291">
    <property type="entry name" value="Ion_channel_UNC-93"/>
</dbReference>
<comment type="similarity">
    <text evidence="2">Belongs to the unc-93 family.</text>
</comment>
<keyword evidence="3 6" id="KW-0812">Transmembrane</keyword>
<feature type="transmembrane region" description="Helical" evidence="6">
    <location>
        <begin position="52"/>
        <end position="68"/>
    </location>
</feature>
<comment type="subcellular location">
    <subcellularLocation>
        <location evidence="1">Membrane</location>
        <topology evidence="1">Multi-pass membrane protein</topology>
    </subcellularLocation>
</comment>